<dbReference type="InterPro" id="IPR017746">
    <property type="entry name" value="Cellulose_synthase_operon_BcsQ"/>
</dbReference>
<dbReference type="Pfam" id="PF06564">
    <property type="entry name" value="CBP_BcsQ"/>
    <property type="match status" value="1"/>
</dbReference>
<keyword evidence="2" id="KW-1185">Reference proteome</keyword>
<evidence type="ECO:0000313" key="1">
    <source>
        <dbReference type="EMBL" id="TKI07813.1"/>
    </source>
</evidence>
<dbReference type="EMBL" id="SZPQ01000003">
    <property type="protein sequence ID" value="TKI07813.1"/>
    <property type="molecule type" value="Genomic_DNA"/>
</dbReference>
<evidence type="ECO:0000313" key="2">
    <source>
        <dbReference type="Proteomes" id="UP000305202"/>
    </source>
</evidence>
<organism evidence="1 2">
    <name type="scientific">Martelella alba</name>
    <dbReference type="NCBI Taxonomy" id="2590451"/>
    <lineage>
        <taxon>Bacteria</taxon>
        <taxon>Pseudomonadati</taxon>
        <taxon>Pseudomonadota</taxon>
        <taxon>Alphaproteobacteria</taxon>
        <taxon>Hyphomicrobiales</taxon>
        <taxon>Aurantimonadaceae</taxon>
        <taxon>Martelella</taxon>
    </lineage>
</organism>
<dbReference type="RefSeq" id="WP_136988808.1">
    <property type="nucleotide sequence ID" value="NZ_SZPQ01000003.1"/>
</dbReference>
<accession>A0ABY2SSC1</accession>
<proteinExistence type="predicted"/>
<sequence>MPIVALSGLHGGTGATTVTAGLAWALHQAGESVLAIDLSVDNLLRLHFNMPWEQARGWARAELDGEVWVQGAMAYDDRLAFLPFGRTTAGERRQLRARDLLGAGHWRRQAERLAAGGRYRWILLDAPWENSDGGGLAAAGDYRLVVVRPDANCHVRLHQQPLPAGCQILINDYSPLSRLQQDIHQLWSLTLTGLAPVVIHRDEAVAEALAAKQPLGAYRPESAAAAEFATLAGWCLIHYADDAP</sequence>
<dbReference type="Gene3D" id="3.40.50.300">
    <property type="entry name" value="P-loop containing nucleotide triphosphate hydrolases"/>
    <property type="match status" value="1"/>
</dbReference>
<reference evidence="1 2" key="1">
    <citation type="submission" date="2019-04" db="EMBL/GenBank/DDBJ databases">
        <authorList>
            <person name="Li M."/>
            <person name="Gao C."/>
        </authorList>
    </citation>
    <scope>NUCLEOTIDE SEQUENCE [LARGE SCALE GENOMIC DNA]</scope>
    <source>
        <strain evidence="1 2">BGMRC 2031</strain>
    </source>
</reference>
<dbReference type="CDD" id="cd01983">
    <property type="entry name" value="SIMIBI"/>
    <property type="match status" value="1"/>
</dbReference>
<dbReference type="SUPFAM" id="SSF52540">
    <property type="entry name" value="P-loop containing nucleoside triphosphate hydrolases"/>
    <property type="match status" value="1"/>
</dbReference>
<dbReference type="Proteomes" id="UP000305202">
    <property type="component" value="Unassembled WGS sequence"/>
</dbReference>
<dbReference type="InterPro" id="IPR027417">
    <property type="entry name" value="P-loop_NTPase"/>
</dbReference>
<protein>
    <submittedName>
        <fullName evidence="1">Cellulose synthase operon protein YhjQ</fullName>
    </submittedName>
</protein>
<dbReference type="NCBIfam" id="TIGR03371">
    <property type="entry name" value="cellulose_yhjQ"/>
    <property type="match status" value="1"/>
</dbReference>
<gene>
    <name evidence="1" type="primary">yhjQ</name>
    <name evidence="1" type="ORF">FCN80_05070</name>
</gene>
<comment type="caution">
    <text evidence="1">The sequence shown here is derived from an EMBL/GenBank/DDBJ whole genome shotgun (WGS) entry which is preliminary data.</text>
</comment>
<name>A0ABY2SSC1_9HYPH</name>